<name>A0ABN7XPR1_GIGMA</name>
<sequence length="107" mass="12025">KLCINEIRYSPIPIEYPLISLKGTAIIYNISGWNNYNTAFSDIQYNMGDNGSKKIIECEFLGCKVNKSVQICTGAKVCEFVSNESIDFYKLNQSTDLQTSKEAKTHA</sequence>
<evidence type="ECO:0000313" key="2">
    <source>
        <dbReference type="Proteomes" id="UP000789901"/>
    </source>
</evidence>
<keyword evidence="2" id="KW-1185">Reference proteome</keyword>
<feature type="non-terminal residue" evidence="1">
    <location>
        <position position="1"/>
    </location>
</feature>
<reference evidence="1 2" key="1">
    <citation type="submission" date="2021-06" db="EMBL/GenBank/DDBJ databases">
        <authorList>
            <person name="Kallberg Y."/>
            <person name="Tangrot J."/>
            <person name="Rosling A."/>
        </authorList>
    </citation>
    <scope>NUCLEOTIDE SEQUENCE [LARGE SCALE GENOMIC DNA]</scope>
    <source>
        <strain evidence="1 2">120-4 pot B 10/14</strain>
    </source>
</reference>
<accession>A0ABN7XPR1</accession>
<dbReference type="EMBL" id="CAJVQB010160432">
    <property type="protein sequence ID" value="CAG8856470.1"/>
    <property type="molecule type" value="Genomic_DNA"/>
</dbReference>
<evidence type="ECO:0000313" key="1">
    <source>
        <dbReference type="EMBL" id="CAG8856470.1"/>
    </source>
</evidence>
<protein>
    <submittedName>
        <fullName evidence="1">2700_t:CDS:1</fullName>
    </submittedName>
</protein>
<gene>
    <name evidence="1" type="ORF">GMARGA_LOCUS45291</name>
</gene>
<dbReference type="Proteomes" id="UP000789901">
    <property type="component" value="Unassembled WGS sequence"/>
</dbReference>
<proteinExistence type="predicted"/>
<comment type="caution">
    <text evidence="1">The sequence shown here is derived from an EMBL/GenBank/DDBJ whole genome shotgun (WGS) entry which is preliminary data.</text>
</comment>
<organism evidence="1 2">
    <name type="scientific">Gigaspora margarita</name>
    <dbReference type="NCBI Taxonomy" id="4874"/>
    <lineage>
        <taxon>Eukaryota</taxon>
        <taxon>Fungi</taxon>
        <taxon>Fungi incertae sedis</taxon>
        <taxon>Mucoromycota</taxon>
        <taxon>Glomeromycotina</taxon>
        <taxon>Glomeromycetes</taxon>
        <taxon>Diversisporales</taxon>
        <taxon>Gigasporaceae</taxon>
        <taxon>Gigaspora</taxon>
    </lineage>
</organism>